<name>A0ABV6HT43_9PAST</name>
<accession>A0ABV6HT43</accession>
<reference evidence="1 2" key="1">
    <citation type="submission" date="2024-09" db="EMBL/GenBank/DDBJ databases">
        <authorList>
            <person name="Sun Q."/>
            <person name="Mori K."/>
        </authorList>
    </citation>
    <scope>NUCLEOTIDE SEQUENCE [LARGE SCALE GENOMIC DNA]</scope>
    <source>
        <strain evidence="1 2">CCM 7538</strain>
    </source>
</reference>
<protein>
    <submittedName>
        <fullName evidence="1">Uncharacterized protein</fullName>
    </submittedName>
</protein>
<evidence type="ECO:0000313" key="1">
    <source>
        <dbReference type="EMBL" id="MFC0322052.1"/>
    </source>
</evidence>
<organism evidence="1 2">
    <name type="scientific">Gallibacterium melopsittaci</name>
    <dbReference type="NCBI Taxonomy" id="516063"/>
    <lineage>
        <taxon>Bacteria</taxon>
        <taxon>Pseudomonadati</taxon>
        <taxon>Pseudomonadota</taxon>
        <taxon>Gammaproteobacteria</taxon>
        <taxon>Pasteurellales</taxon>
        <taxon>Pasteurellaceae</taxon>
        <taxon>Gallibacterium</taxon>
    </lineage>
</organism>
<proteinExistence type="predicted"/>
<gene>
    <name evidence="1" type="ORF">ACFFHT_00485</name>
</gene>
<dbReference type="EMBL" id="JBHLWA010000001">
    <property type="protein sequence ID" value="MFC0322052.1"/>
    <property type="molecule type" value="Genomic_DNA"/>
</dbReference>
<keyword evidence="2" id="KW-1185">Reference proteome</keyword>
<comment type="caution">
    <text evidence="1">The sequence shown here is derived from an EMBL/GenBank/DDBJ whole genome shotgun (WGS) entry which is preliminary data.</text>
</comment>
<sequence>MSDGVAYVDIIYPVSTKTTLTIFGYDTLNSQAEIMNENHSISTNFYYSTNNGTRMLSANKNTASLAWFGCFKS</sequence>
<evidence type="ECO:0000313" key="2">
    <source>
        <dbReference type="Proteomes" id="UP001589769"/>
    </source>
</evidence>
<dbReference type="RefSeq" id="WP_382372433.1">
    <property type="nucleotide sequence ID" value="NZ_JBHLWA010000001.1"/>
</dbReference>
<dbReference type="Proteomes" id="UP001589769">
    <property type="component" value="Unassembled WGS sequence"/>
</dbReference>